<keyword evidence="5 10" id="KW-0694">RNA-binding</keyword>
<comment type="catalytic activity">
    <reaction evidence="9 10">
        <text>GTP + H2O = GDP + phosphate + H(+)</text>
        <dbReference type="Rhea" id="RHEA:19669"/>
        <dbReference type="ChEBI" id="CHEBI:15377"/>
        <dbReference type="ChEBI" id="CHEBI:15378"/>
        <dbReference type="ChEBI" id="CHEBI:37565"/>
        <dbReference type="ChEBI" id="CHEBI:43474"/>
        <dbReference type="ChEBI" id="CHEBI:58189"/>
        <dbReference type="EC" id="3.6.5.4"/>
    </reaction>
</comment>
<dbReference type="NCBIfam" id="TIGR00959">
    <property type="entry name" value="ffh"/>
    <property type="match status" value="1"/>
</dbReference>
<evidence type="ECO:0000256" key="10">
    <source>
        <dbReference type="HAMAP-Rule" id="MF_00306"/>
    </source>
</evidence>
<evidence type="ECO:0000256" key="7">
    <source>
        <dbReference type="ARBA" id="ARBA00023135"/>
    </source>
</evidence>
<dbReference type="Pfam" id="PF02881">
    <property type="entry name" value="SRP54_N"/>
    <property type="match status" value="1"/>
</dbReference>
<dbReference type="Proteomes" id="UP000617145">
    <property type="component" value="Unassembled WGS sequence"/>
</dbReference>
<accession>A0A8J3EFJ5</accession>
<evidence type="ECO:0000256" key="4">
    <source>
        <dbReference type="ARBA" id="ARBA00022801"/>
    </source>
</evidence>
<dbReference type="SMART" id="SM00962">
    <property type="entry name" value="SRP54"/>
    <property type="match status" value="1"/>
</dbReference>
<dbReference type="Pfam" id="PF00448">
    <property type="entry name" value="SRP54"/>
    <property type="match status" value="1"/>
</dbReference>
<gene>
    <name evidence="10 13" type="primary">ffh</name>
    <name evidence="13" type="ORF">GCM10011415_17570</name>
</gene>
<dbReference type="InterPro" id="IPR013822">
    <property type="entry name" value="Signal_recog_particl_SRP54_hlx"/>
</dbReference>
<feature type="region of interest" description="Disordered" evidence="11">
    <location>
        <begin position="478"/>
        <end position="504"/>
    </location>
</feature>
<dbReference type="Gene3D" id="1.20.120.140">
    <property type="entry name" value="Signal recognition particle SRP54, nucleotide-binding domain"/>
    <property type="match status" value="1"/>
</dbReference>
<name>A0A8J3EFJ5_9RHOB</name>
<protein>
    <recommendedName>
        <fullName evidence="10">Signal recognition particle protein</fullName>
        <ecNumber evidence="10">3.6.5.4</ecNumber>
    </recommendedName>
    <alternativeName>
        <fullName evidence="10">Fifty-four homolog</fullName>
    </alternativeName>
</protein>
<dbReference type="InterPro" id="IPR042101">
    <property type="entry name" value="SRP54_N_sf"/>
</dbReference>
<dbReference type="GO" id="GO:0048500">
    <property type="term" value="C:signal recognition particle"/>
    <property type="evidence" value="ECO:0007669"/>
    <property type="project" value="UniProtKB-UniRule"/>
</dbReference>
<keyword evidence="8 10" id="KW-0687">Ribonucleoprotein</keyword>
<comment type="subunit">
    <text evidence="10">Part of the signal recognition particle protein translocation system, which is composed of SRP and FtsY. SRP is a ribonucleoprotein composed of Ffh and a 4.5S RNA molecule.</text>
</comment>
<evidence type="ECO:0000313" key="13">
    <source>
        <dbReference type="EMBL" id="GGG70447.1"/>
    </source>
</evidence>
<dbReference type="EC" id="3.6.5.4" evidence="10"/>
<dbReference type="GO" id="GO:0008312">
    <property type="term" value="F:7S RNA binding"/>
    <property type="evidence" value="ECO:0007669"/>
    <property type="project" value="InterPro"/>
</dbReference>
<dbReference type="CDD" id="cd18539">
    <property type="entry name" value="SRP_G"/>
    <property type="match status" value="1"/>
</dbReference>
<dbReference type="InterPro" id="IPR022941">
    <property type="entry name" value="SRP54"/>
</dbReference>
<keyword evidence="3 10" id="KW-0547">Nucleotide-binding</keyword>
<evidence type="ECO:0000256" key="6">
    <source>
        <dbReference type="ARBA" id="ARBA00023134"/>
    </source>
</evidence>
<feature type="binding site" evidence="10">
    <location>
        <begin position="249"/>
        <end position="252"/>
    </location>
    <ligand>
        <name>GTP</name>
        <dbReference type="ChEBI" id="CHEBI:37565"/>
    </ligand>
</feature>
<evidence type="ECO:0000313" key="14">
    <source>
        <dbReference type="Proteomes" id="UP000617145"/>
    </source>
</evidence>
<keyword evidence="4 10" id="KW-0378">Hydrolase</keyword>
<reference evidence="13" key="1">
    <citation type="journal article" date="2014" name="Int. J. Syst. Evol. Microbiol.">
        <title>Complete genome sequence of Corynebacterium casei LMG S-19264T (=DSM 44701T), isolated from a smear-ripened cheese.</title>
        <authorList>
            <consortium name="US DOE Joint Genome Institute (JGI-PGF)"/>
            <person name="Walter F."/>
            <person name="Albersmeier A."/>
            <person name="Kalinowski J."/>
            <person name="Ruckert C."/>
        </authorList>
    </citation>
    <scope>NUCLEOTIDE SEQUENCE</scope>
    <source>
        <strain evidence="13">CGMCC 1.15762</strain>
    </source>
</reference>
<dbReference type="InterPro" id="IPR004780">
    <property type="entry name" value="SRP"/>
</dbReference>
<dbReference type="GO" id="GO:0003924">
    <property type="term" value="F:GTPase activity"/>
    <property type="evidence" value="ECO:0007669"/>
    <property type="project" value="UniProtKB-UniRule"/>
</dbReference>
<feature type="domain" description="SRP54-type proteins GTP-binding" evidence="12">
    <location>
        <begin position="270"/>
        <end position="283"/>
    </location>
</feature>
<evidence type="ECO:0000256" key="1">
    <source>
        <dbReference type="ARBA" id="ARBA00004515"/>
    </source>
</evidence>
<reference evidence="13" key="2">
    <citation type="submission" date="2020-09" db="EMBL/GenBank/DDBJ databases">
        <authorList>
            <person name="Sun Q."/>
            <person name="Zhou Y."/>
        </authorList>
    </citation>
    <scope>NUCLEOTIDE SEQUENCE</scope>
    <source>
        <strain evidence="13">CGMCC 1.15762</strain>
    </source>
</reference>
<sequence length="504" mass="53822">MFETLSERLGGVFDRLTKQGALSEDDVRTALREVRVALLEADVSLPVARQFIKAVEKKATGASVTKSVTPGQQVVKIVHDELIAVLAGEGDPGSLRIDTPPAPILMVGLQGGGKTTTTAKLAKRLKERQNKKVLMASLDVNRPAAMEQLAILGTQIGVDTLPIVKGEDPVSIAKRAKTQAGLGGYDVYMLDTAGRLSIDEELMAQVEAVRDVVTPRETLLVVDGLTGQDAVHTAENFDTRIGISGVVLTRMDGDGRGGAALSMRAITGKPIRFVGLGEKMDALETFEPDRVAGRILGMGDIVALVEKAQQTLEAEQAERMMKRFSKGQFNMNDLKMQLEQMLKMGGMGAMMQMMPGAAKMAKQMDDAGMDDSILRQQIALINSMTKKERANPALLQASRKKRIAAGAGMEVSDLNKLLKMQRQMGDMMKKMGKMGKGGMMKQAMKGMFGKGGMPEGMDPSQMDPKQLEAAAKAMGQRMPGGMGGMPGMGGGGLPPGLSGFGKKK</sequence>
<comment type="similarity">
    <text evidence="2 10">Belongs to the GTP-binding SRP family. SRP54 subfamily.</text>
</comment>
<dbReference type="EMBL" id="BMJV01000003">
    <property type="protein sequence ID" value="GGG70447.1"/>
    <property type="molecule type" value="Genomic_DNA"/>
</dbReference>
<feature type="compositionally biased region" description="Gly residues" evidence="11">
    <location>
        <begin position="478"/>
        <end position="494"/>
    </location>
</feature>
<dbReference type="GO" id="GO:0006614">
    <property type="term" value="P:SRP-dependent cotranslational protein targeting to membrane"/>
    <property type="evidence" value="ECO:0007669"/>
    <property type="project" value="InterPro"/>
</dbReference>
<comment type="function">
    <text evidence="10">Involved in targeting and insertion of nascent membrane proteins into the cytoplasmic membrane. Binds to the hydrophobic signal sequence of the ribosome-nascent chain (RNC) as it emerges from the ribosomes. The SRP-RNC complex is then targeted to the cytoplasmic membrane where it interacts with the SRP receptor FtsY. Interaction with FtsY leads to the transfer of the RNC complex to the Sec translocase for insertion into the membrane, the hydrolysis of GTP by both Ffh and FtsY, and the dissociation of the SRP-FtsY complex into the individual components.</text>
</comment>
<dbReference type="Gene3D" id="3.40.50.300">
    <property type="entry name" value="P-loop containing nucleotide triphosphate hydrolases"/>
    <property type="match status" value="1"/>
</dbReference>
<dbReference type="SUPFAM" id="SSF47446">
    <property type="entry name" value="Signal peptide-binding domain"/>
    <property type="match status" value="1"/>
</dbReference>
<dbReference type="GO" id="GO:0005886">
    <property type="term" value="C:plasma membrane"/>
    <property type="evidence" value="ECO:0007669"/>
    <property type="project" value="UniProtKB-SubCell"/>
</dbReference>
<comment type="caution">
    <text evidence="13">The sequence shown here is derived from an EMBL/GenBank/DDBJ whole genome shotgun (WGS) entry which is preliminary data.</text>
</comment>
<evidence type="ECO:0000256" key="3">
    <source>
        <dbReference type="ARBA" id="ARBA00022741"/>
    </source>
</evidence>
<dbReference type="RefSeq" id="WP_188789854.1">
    <property type="nucleotide sequence ID" value="NZ_BMJV01000003.1"/>
</dbReference>
<dbReference type="Gene3D" id="1.10.260.30">
    <property type="entry name" value="Signal recognition particle, SRP54 subunit, M-domain"/>
    <property type="match status" value="1"/>
</dbReference>
<evidence type="ECO:0000259" key="12">
    <source>
        <dbReference type="PROSITE" id="PS00300"/>
    </source>
</evidence>
<dbReference type="SMART" id="SM00382">
    <property type="entry name" value="AAA"/>
    <property type="match status" value="1"/>
</dbReference>
<organism evidence="13 14">
    <name type="scientific">Salipiger pallidus</name>
    <dbReference type="NCBI Taxonomy" id="1775170"/>
    <lineage>
        <taxon>Bacteria</taxon>
        <taxon>Pseudomonadati</taxon>
        <taxon>Pseudomonadota</taxon>
        <taxon>Alphaproteobacteria</taxon>
        <taxon>Rhodobacterales</taxon>
        <taxon>Roseobacteraceae</taxon>
        <taxon>Salipiger</taxon>
    </lineage>
</organism>
<dbReference type="InterPro" id="IPR004125">
    <property type="entry name" value="Signal_recog_particle_SRP54_M"/>
</dbReference>
<dbReference type="GO" id="GO:0005525">
    <property type="term" value="F:GTP binding"/>
    <property type="evidence" value="ECO:0007669"/>
    <property type="project" value="UniProtKB-UniRule"/>
</dbReference>
<evidence type="ECO:0000256" key="8">
    <source>
        <dbReference type="ARBA" id="ARBA00023274"/>
    </source>
</evidence>
<keyword evidence="6 10" id="KW-0342">GTP-binding</keyword>
<dbReference type="InterPro" id="IPR027417">
    <property type="entry name" value="P-loop_NTPase"/>
</dbReference>
<dbReference type="HAMAP" id="MF_00306">
    <property type="entry name" value="SRP54"/>
    <property type="match status" value="1"/>
</dbReference>
<dbReference type="PANTHER" id="PTHR11564">
    <property type="entry name" value="SIGNAL RECOGNITION PARTICLE 54K PROTEIN SRP54"/>
    <property type="match status" value="1"/>
</dbReference>
<feature type="binding site" evidence="10">
    <location>
        <begin position="191"/>
        <end position="195"/>
    </location>
    <ligand>
        <name>GTP</name>
        <dbReference type="ChEBI" id="CHEBI:37565"/>
    </ligand>
</feature>
<evidence type="ECO:0000256" key="5">
    <source>
        <dbReference type="ARBA" id="ARBA00022884"/>
    </source>
</evidence>
<dbReference type="InterPro" id="IPR000897">
    <property type="entry name" value="SRP54_GTPase_dom"/>
</dbReference>
<proteinExistence type="inferred from homology"/>
<dbReference type="PROSITE" id="PS00300">
    <property type="entry name" value="SRP54"/>
    <property type="match status" value="1"/>
</dbReference>
<dbReference type="AlphaFoldDB" id="A0A8J3EFJ5"/>
<evidence type="ECO:0000256" key="2">
    <source>
        <dbReference type="ARBA" id="ARBA00005450"/>
    </source>
</evidence>
<dbReference type="PANTHER" id="PTHR11564:SF5">
    <property type="entry name" value="SIGNAL RECOGNITION PARTICLE SUBUNIT SRP54"/>
    <property type="match status" value="1"/>
</dbReference>
<keyword evidence="10" id="KW-0963">Cytoplasm</keyword>
<keyword evidence="14" id="KW-1185">Reference proteome</keyword>
<comment type="domain">
    <text evidence="10">Composed of three domains: the N-terminal N domain, which is responsible for interactions with the ribosome, the central G domain, which binds GTP, and the C-terminal M domain, which binds the RNA and the signal sequence of the RNC.</text>
</comment>
<dbReference type="SMART" id="SM00963">
    <property type="entry name" value="SRP54_N"/>
    <property type="match status" value="1"/>
</dbReference>
<dbReference type="Pfam" id="PF02978">
    <property type="entry name" value="SRP_SPB"/>
    <property type="match status" value="1"/>
</dbReference>
<dbReference type="InterPro" id="IPR036891">
    <property type="entry name" value="Signal_recog_part_SRP54_M_sf"/>
</dbReference>
<evidence type="ECO:0000256" key="11">
    <source>
        <dbReference type="SAM" id="MobiDB-lite"/>
    </source>
</evidence>
<dbReference type="SUPFAM" id="SSF52540">
    <property type="entry name" value="P-loop containing nucleoside triphosphate hydrolases"/>
    <property type="match status" value="1"/>
</dbReference>
<keyword evidence="7 10" id="KW-0733">Signal recognition particle</keyword>
<dbReference type="InterPro" id="IPR003593">
    <property type="entry name" value="AAA+_ATPase"/>
</dbReference>
<feature type="binding site" evidence="10">
    <location>
        <begin position="108"/>
        <end position="115"/>
    </location>
    <ligand>
        <name>GTP</name>
        <dbReference type="ChEBI" id="CHEBI:37565"/>
    </ligand>
</feature>
<evidence type="ECO:0000256" key="9">
    <source>
        <dbReference type="ARBA" id="ARBA00048027"/>
    </source>
</evidence>
<comment type="subcellular location">
    <subcellularLocation>
        <location evidence="1">Cell inner membrane</location>
        <topology evidence="1">Peripheral membrane protein</topology>
        <orientation evidence="1">Cytoplasmic side</orientation>
    </subcellularLocation>
    <subcellularLocation>
        <location evidence="10">Cytoplasm</location>
    </subcellularLocation>
    <text evidence="10">The SRP-RNC complex is targeted to the cytoplasmic membrane.</text>
</comment>